<name>G0WCD6_NAUDC</name>
<evidence type="ECO:0000256" key="9">
    <source>
        <dbReference type="ARBA" id="ARBA00041103"/>
    </source>
</evidence>
<dbReference type="AlphaFoldDB" id="G0WCD6"/>
<evidence type="ECO:0000313" key="11">
    <source>
        <dbReference type="EMBL" id="CCD25447.1"/>
    </source>
</evidence>
<comment type="similarity">
    <text evidence="2">Belongs to the nucleotide-sugar transporter family. SLC35B subfamily.</text>
</comment>
<dbReference type="Proteomes" id="UP000000689">
    <property type="component" value="Chromosome 6"/>
</dbReference>
<accession>G0WCD6</accession>
<proteinExistence type="inferred from homology"/>
<dbReference type="GO" id="GO:0005789">
    <property type="term" value="C:endoplasmic reticulum membrane"/>
    <property type="evidence" value="ECO:0007669"/>
    <property type="project" value="UniProtKB-SubCell"/>
</dbReference>
<comment type="subcellular location">
    <subcellularLocation>
        <location evidence="1">Endoplasmic reticulum membrane</location>
        <topology evidence="1">Multi-pass membrane protein</topology>
    </subcellularLocation>
</comment>
<evidence type="ECO:0000256" key="5">
    <source>
        <dbReference type="ARBA" id="ARBA00022692"/>
    </source>
</evidence>
<keyword evidence="4" id="KW-0762">Sugar transport</keyword>
<dbReference type="KEGG" id="ndi:NDAI_0F01280"/>
<dbReference type="Pfam" id="PF08449">
    <property type="entry name" value="UAA"/>
    <property type="match status" value="1"/>
</dbReference>
<dbReference type="RefSeq" id="XP_003670690.1">
    <property type="nucleotide sequence ID" value="XM_003670642.1"/>
</dbReference>
<dbReference type="InterPro" id="IPR037185">
    <property type="entry name" value="EmrE-like"/>
</dbReference>
<feature type="transmembrane region" description="Helical" evidence="10">
    <location>
        <begin position="21"/>
        <end position="39"/>
    </location>
</feature>
<dbReference type="HOGENOM" id="CLU_036019_0_0_1"/>
<evidence type="ECO:0000256" key="1">
    <source>
        <dbReference type="ARBA" id="ARBA00004477"/>
    </source>
</evidence>
<dbReference type="GO" id="GO:0000139">
    <property type="term" value="C:Golgi membrane"/>
    <property type="evidence" value="ECO:0007669"/>
    <property type="project" value="TreeGrafter"/>
</dbReference>
<dbReference type="OMA" id="DFMFWTN"/>
<dbReference type="eggNOG" id="KOG1581">
    <property type="taxonomic scope" value="Eukaryota"/>
</dbReference>
<dbReference type="PANTHER" id="PTHR10778:SF10">
    <property type="entry name" value="SOLUTE CARRIER FAMILY 35 MEMBER B1"/>
    <property type="match status" value="1"/>
</dbReference>
<feature type="transmembrane region" description="Helical" evidence="10">
    <location>
        <begin position="143"/>
        <end position="165"/>
    </location>
</feature>
<evidence type="ECO:0000256" key="4">
    <source>
        <dbReference type="ARBA" id="ARBA00022597"/>
    </source>
</evidence>
<protein>
    <recommendedName>
        <fullName evidence="9">UDP-galactose transporter homolog 1</fullName>
    </recommendedName>
</protein>
<keyword evidence="8 10" id="KW-0472">Membrane</keyword>
<dbReference type="GO" id="GO:0005460">
    <property type="term" value="F:UDP-glucose transmembrane transporter activity"/>
    <property type="evidence" value="ECO:0007669"/>
    <property type="project" value="TreeGrafter"/>
</dbReference>
<keyword evidence="6" id="KW-0256">Endoplasmic reticulum</keyword>
<gene>
    <name evidence="11" type="primary">NDAI0F01280</name>
    <name evidence="11" type="ordered locus">NDAI_0F01280</name>
</gene>
<dbReference type="InterPro" id="IPR013657">
    <property type="entry name" value="SCL35B1-4/HUT1"/>
</dbReference>
<sequence>MIPVLLIHLLFYKTSIPNEKKLVAVLVSIGVGVFTYGGSSSRKTNNIDNTNGKMFLSDSLYGFALLAASLFLDGMTNATQDTMLKISRNRKHENDKKNKVITGSHLMFVLNMFIILWNIIYFILFDKTQIVSALKMLYSDPEIVSYLLTYSICGALGQCFIFYTLEQYGSLVLVMITVTRKMISMILSIIVYGKTLNALQWTGIVIVFSGITWEAANKREQPVVTTTDKQEKKLWTQSN</sequence>
<evidence type="ECO:0000256" key="3">
    <source>
        <dbReference type="ARBA" id="ARBA00022448"/>
    </source>
</evidence>
<evidence type="ECO:0000256" key="7">
    <source>
        <dbReference type="ARBA" id="ARBA00022989"/>
    </source>
</evidence>
<evidence type="ECO:0000256" key="10">
    <source>
        <dbReference type="SAM" id="Phobius"/>
    </source>
</evidence>
<dbReference type="OrthoDB" id="1601at2759"/>
<keyword evidence="5 10" id="KW-0812">Transmembrane</keyword>
<dbReference type="STRING" id="1071378.G0WCD6"/>
<feature type="transmembrane region" description="Helical" evidence="10">
    <location>
        <begin position="59"/>
        <end position="79"/>
    </location>
</feature>
<evidence type="ECO:0000256" key="8">
    <source>
        <dbReference type="ARBA" id="ARBA00023136"/>
    </source>
</evidence>
<dbReference type="PANTHER" id="PTHR10778">
    <property type="entry name" value="SOLUTE CARRIER FAMILY 35 MEMBER B"/>
    <property type="match status" value="1"/>
</dbReference>
<evidence type="ECO:0000256" key="6">
    <source>
        <dbReference type="ARBA" id="ARBA00022824"/>
    </source>
</evidence>
<keyword evidence="7 10" id="KW-1133">Transmembrane helix</keyword>
<feature type="transmembrane region" description="Helical" evidence="10">
    <location>
        <begin position="100"/>
        <end position="123"/>
    </location>
</feature>
<keyword evidence="12" id="KW-1185">Reference proteome</keyword>
<reference evidence="11 12" key="1">
    <citation type="journal article" date="2011" name="Proc. Natl. Acad. Sci. U.S.A.">
        <title>Evolutionary erosion of yeast sex chromosomes by mating-type switching accidents.</title>
        <authorList>
            <person name="Gordon J.L."/>
            <person name="Armisen D."/>
            <person name="Proux-Wera E."/>
            <person name="Oheigeartaigh S.S."/>
            <person name="Byrne K.P."/>
            <person name="Wolfe K.H."/>
        </authorList>
    </citation>
    <scope>NUCLEOTIDE SEQUENCE [LARGE SCALE GENOMIC DNA]</scope>
    <source>
        <strain evidence="12">ATCC 10597 / BCRC 20456 / CBS 421 / NBRC 0211 / NRRL Y-12639</strain>
    </source>
</reference>
<evidence type="ECO:0000256" key="2">
    <source>
        <dbReference type="ARBA" id="ARBA00010694"/>
    </source>
</evidence>
<keyword evidence="3" id="KW-0813">Transport</keyword>
<dbReference type="SUPFAM" id="SSF103481">
    <property type="entry name" value="Multidrug resistance efflux transporter EmrE"/>
    <property type="match status" value="1"/>
</dbReference>
<dbReference type="EMBL" id="HE580272">
    <property type="protein sequence ID" value="CCD25447.1"/>
    <property type="molecule type" value="Genomic_DNA"/>
</dbReference>
<evidence type="ECO:0000313" key="12">
    <source>
        <dbReference type="Proteomes" id="UP000000689"/>
    </source>
</evidence>
<dbReference type="GO" id="GO:0005459">
    <property type="term" value="F:UDP-galactose transmembrane transporter activity"/>
    <property type="evidence" value="ECO:0007669"/>
    <property type="project" value="TreeGrafter"/>
</dbReference>
<dbReference type="GeneID" id="11499186"/>
<organism evidence="11 12">
    <name type="scientific">Naumovozyma dairenensis (strain ATCC 10597 / BCRC 20456 / CBS 421 / NBRC 0211 / NRRL Y-12639)</name>
    <name type="common">Saccharomyces dairenensis</name>
    <dbReference type="NCBI Taxonomy" id="1071378"/>
    <lineage>
        <taxon>Eukaryota</taxon>
        <taxon>Fungi</taxon>
        <taxon>Dikarya</taxon>
        <taxon>Ascomycota</taxon>
        <taxon>Saccharomycotina</taxon>
        <taxon>Saccharomycetes</taxon>
        <taxon>Saccharomycetales</taxon>
        <taxon>Saccharomycetaceae</taxon>
        <taxon>Naumovozyma</taxon>
    </lineage>
</organism>